<proteinExistence type="predicted"/>
<accession>A0A5N6SFM1</accession>
<gene>
    <name evidence="2" type="ORF">BDV38DRAFT_210321</name>
</gene>
<evidence type="ECO:0000256" key="1">
    <source>
        <dbReference type="SAM" id="Phobius"/>
    </source>
</evidence>
<dbReference type="EMBL" id="ML743632">
    <property type="protein sequence ID" value="KAE8132481.1"/>
    <property type="molecule type" value="Genomic_DNA"/>
</dbReference>
<keyword evidence="1" id="KW-0472">Membrane</keyword>
<dbReference type="Proteomes" id="UP000325672">
    <property type="component" value="Unassembled WGS sequence"/>
</dbReference>
<organism evidence="2 3">
    <name type="scientific">Aspergillus pseudotamarii</name>
    <dbReference type="NCBI Taxonomy" id="132259"/>
    <lineage>
        <taxon>Eukaryota</taxon>
        <taxon>Fungi</taxon>
        <taxon>Dikarya</taxon>
        <taxon>Ascomycota</taxon>
        <taxon>Pezizomycotina</taxon>
        <taxon>Eurotiomycetes</taxon>
        <taxon>Eurotiomycetidae</taxon>
        <taxon>Eurotiales</taxon>
        <taxon>Aspergillaceae</taxon>
        <taxon>Aspergillus</taxon>
        <taxon>Aspergillus subgen. Circumdati</taxon>
    </lineage>
</organism>
<sequence length="65" mass="7437">MSLPLTPGFFLDAGHWIEFQFNSLTGLSSYARHDLMAFYFWIEGLLLSLIISVQLVIRIDTSMLV</sequence>
<dbReference type="AlphaFoldDB" id="A0A5N6SFM1"/>
<keyword evidence="1" id="KW-1133">Transmembrane helix</keyword>
<dbReference type="GeneID" id="43636808"/>
<evidence type="ECO:0000313" key="3">
    <source>
        <dbReference type="Proteomes" id="UP000325672"/>
    </source>
</evidence>
<protein>
    <submittedName>
        <fullName evidence="2">Uncharacterized protein</fullName>
    </submittedName>
</protein>
<feature type="transmembrane region" description="Helical" evidence="1">
    <location>
        <begin position="38"/>
        <end position="57"/>
    </location>
</feature>
<keyword evidence="3" id="KW-1185">Reference proteome</keyword>
<reference evidence="2 3" key="1">
    <citation type="submission" date="2019-04" db="EMBL/GenBank/DDBJ databases">
        <title>Friends and foes A comparative genomics study of 23 Aspergillus species from section Flavi.</title>
        <authorList>
            <consortium name="DOE Joint Genome Institute"/>
            <person name="Kjaerbolling I."/>
            <person name="Vesth T."/>
            <person name="Frisvad J.C."/>
            <person name="Nybo J.L."/>
            <person name="Theobald S."/>
            <person name="Kildgaard S."/>
            <person name="Isbrandt T."/>
            <person name="Kuo A."/>
            <person name="Sato A."/>
            <person name="Lyhne E.K."/>
            <person name="Kogle M.E."/>
            <person name="Wiebenga A."/>
            <person name="Kun R.S."/>
            <person name="Lubbers R.J."/>
            <person name="Makela M.R."/>
            <person name="Barry K."/>
            <person name="Chovatia M."/>
            <person name="Clum A."/>
            <person name="Daum C."/>
            <person name="Haridas S."/>
            <person name="He G."/>
            <person name="LaButti K."/>
            <person name="Lipzen A."/>
            <person name="Mondo S."/>
            <person name="Riley R."/>
            <person name="Salamov A."/>
            <person name="Simmons B.A."/>
            <person name="Magnuson J.K."/>
            <person name="Henrissat B."/>
            <person name="Mortensen U.H."/>
            <person name="Larsen T.O."/>
            <person name="Devries R.P."/>
            <person name="Grigoriev I.V."/>
            <person name="Machida M."/>
            <person name="Baker S.E."/>
            <person name="Andersen M.R."/>
        </authorList>
    </citation>
    <scope>NUCLEOTIDE SEQUENCE [LARGE SCALE GENOMIC DNA]</scope>
    <source>
        <strain evidence="2 3">CBS 117625</strain>
    </source>
</reference>
<dbReference type="RefSeq" id="XP_031908544.1">
    <property type="nucleotide sequence ID" value="XM_032052598.1"/>
</dbReference>
<evidence type="ECO:0000313" key="2">
    <source>
        <dbReference type="EMBL" id="KAE8132481.1"/>
    </source>
</evidence>
<name>A0A5N6SFM1_ASPPS</name>
<keyword evidence="1" id="KW-0812">Transmembrane</keyword>